<evidence type="ECO:0000256" key="1">
    <source>
        <dbReference type="ARBA" id="ARBA00022450"/>
    </source>
</evidence>
<dbReference type="InterPro" id="IPR006162">
    <property type="entry name" value="Ppantetheine_attach_site"/>
</dbReference>
<organism evidence="5 6">
    <name type="scientific">Prauserella halophila</name>
    <dbReference type="NCBI Taxonomy" id="185641"/>
    <lineage>
        <taxon>Bacteria</taxon>
        <taxon>Bacillati</taxon>
        <taxon>Actinomycetota</taxon>
        <taxon>Actinomycetes</taxon>
        <taxon>Pseudonocardiales</taxon>
        <taxon>Pseudonocardiaceae</taxon>
        <taxon>Prauserella</taxon>
    </lineage>
</organism>
<evidence type="ECO:0000256" key="2">
    <source>
        <dbReference type="ARBA" id="ARBA00022553"/>
    </source>
</evidence>
<name>A0ABP4H268_9PSEU</name>
<comment type="caution">
    <text evidence="5">The sequence shown here is derived from an EMBL/GenBank/DDBJ whole genome shotgun (WGS) entry which is preliminary data.</text>
</comment>
<accession>A0ABP4H268</accession>
<dbReference type="Gene3D" id="1.10.1200.10">
    <property type="entry name" value="ACP-like"/>
    <property type="match status" value="1"/>
</dbReference>
<dbReference type="Proteomes" id="UP001500653">
    <property type="component" value="Unassembled WGS sequence"/>
</dbReference>
<evidence type="ECO:0000313" key="5">
    <source>
        <dbReference type="EMBL" id="GAA1244421.1"/>
    </source>
</evidence>
<evidence type="ECO:0000313" key="6">
    <source>
        <dbReference type="Proteomes" id="UP001500653"/>
    </source>
</evidence>
<feature type="compositionally biased region" description="Low complexity" evidence="3">
    <location>
        <begin position="11"/>
        <end position="56"/>
    </location>
</feature>
<dbReference type="InterPro" id="IPR036736">
    <property type="entry name" value="ACP-like_sf"/>
</dbReference>
<keyword evidence="2" id="KW-0597">Phosphoprotein</keyword>
<dbReference type="PROSITE" id="PS00012">
    <property type="entry name" value="PHOSPHOPANTETHEINE"/>
    <property type="match status" value="1"/>
</dbReference>
<dbReference type="Pfam" id="PF00550">
    <property type="entry name" value="PP-binding"/>
    <property type="match status" value="1"/>
</dbReference>
<feature type="domain" description="Carrier" evidence="4">
    <location>
        <begin position="100"/>
        <end position="178"/>
    </location>
</feature>
<reference evidence="6" key="1">
    <citation type="journal article" date="2019" name="Int. J. Syst. Evol. Microbiol.">
        <title>The Global Catalogue of Microorganisms (GCM) 10K type strain sequencing project: providing services to taxonomists for standard genome sequencing and annotation.</title>
        <authorList>
            <consortium name="The Broad Institute Genomics Platform"/>
            <consortium name="The Broad Institute Genome Sequencing Center for Infectious Disease"/>
            <person name="Wu L."/>
            <person name="Ma J."/>
        </authorList>
    </citation>
    <scope>NUCLEOTIDE SEQUENCE [LARGE SCALE GENOMIC DNA]</scope>
    <source>
        <strain evidence="6">JCM 13023</strain>
    </source>
</reference>
<dbReference type="EMBL" id="BAAALN010000010">
    <property type="protein sequence ID" value="GAA1244421.1"/>
    <property type="molecule type" value="Genomic_DNA"/>
</dbReference>
<dbReference type="InterPro" id="IPR009081">
    <property type="entry name" value="PP-bd_ACP"/>
</dbReference>
<keyword evidence="6" id="KW-1185">Reference proteome</keyword>
<dbReference type="PROSITE" id="PS50075">
    <property type="entry name" value="CARRIER"/>
    <property type="match status" value="1"/>
</dbReference>
<feature type="region of interest" description="Disordered" evidence="3">
    <location>
        <begin position="1"/>
        <end position="69"/>
    </location>
</feature>
<protein>
    <recommendedName>
        <fullName evidence="4">Carrier domain-containing protein</fullName>
    </recommendedName>
</protein>
<proteinExistence type="predicted"/>
<gene>
    <name evidence="5" type="ORF">GCM10009676_32760</name>
</gene>
<evidence type="ECO:0000259" key="4">
    <source>
        <dbReference type="PROSITE" id="PS50075"/>
    </source>
</evidence>
<dbReference type="SUPFAM" id="SSF47336">
    <property type="entry name" value="ACP-like"/>
    <property type="match status" value="1"/>
</dbReference>
<evidence type="ECO:0000256" key="3">
    <source>
        <dbReference type="SAM" id="MobiDB-lite"/>
    </source>
</evidence>
<sequence length="180" mass="17938">MSAPDMNAEYSAGTDSAGTDSAGTDSAATDSAGTDSAGTDSAATDSAATDSAGTDSVVTDSAAEPGVGTGTAELDAAVTDAAVTDGAVADGAGVNGAVPAVIRERAGEITALVCRVLETEPESVGLEDRFVDDLGADSMKLIELLSHLEIEFDVEIDEDELERLVHLQGVYDVLGDALGA</sequence>
<keyword evidence="1" id="KW-0596">Phosphopantetheine</keyword>